<feature type="compositionally biased region" description="Low complexity" evidence="1">
    <location>
        <begin position="489"/>
        <end position="504"/>
    </location>
</feature>
<feature type="transmembrane region" description="Helical" evidence="2">
    <location>
        <begin position="277"/>
        <end position="301"/>
    </location>
</feature>
<keyword evidence="2" id="KW-0812">Transmembrane</keyword>
<gene>
    <name evidence="3" type="ORF">brsh051_20360</name>
</gene>
<evidence type="ECO:0000313" key="4">
    <source>
        <dbReference type="Proteomes" id="UP001431656"/>
    </source>
</evidence>
<evidence type="ECO:0000313" key="3">
    <source>
        <dbReference type="EMBL" id="BEH02755.1"/>
    </source>
</evidence>
<dbReference type="EMBL" id="AP028056">
    <property type="protein sequence ID" value="BEH02755.1"/>
    <property type="molecule type" value="Genomic_DNA"/>
</dbReference>
<protein>
    <submittedName>
        <fullName evidence="3">Uncharacterized protein</fullName>
    </submittedName>
</protein>
<feature type="transmembrane region" description="Helical" evidence="2">
    <location>
        <begin position="107"/>
        <end position="130"/>
    </location>
</feature>
<evidence type="ECO:0000256" key="2">
    <source>
        <dbReference type="SAM" id="Phobius"/>
    </source>
</evidence>
<feature type="transmembrane region" description="Helical" evidence="2">
    <location>
        <begin position="246"/>
        <end position="270"/>
    </location>
</feature>
<name>A0AAN0K7A5_9ACTN</name>
<reference evidence="3" key="1">
    <citation type="journal article" date="2024" name="Int. J. Syst. Evol. Microbiol.">
        <title>Brooklawnia propionicigenes sp. nov., a facultatively anaerobic, propionate-producing bacterium isolated from a methanogenic reactor treating waste from cattle farms.</title>
        <authorList>
            <person name="Akita Y."/>
            <person name="Ueki A."/>
            <person name="Tonouchi A."/>
            <person name="Sugawara Y."/>
            <person name="Honma S."/>
            <person name="Kaku N."/>
            <person name="Ueki K."/>
        </authorList>
    </citation>
    <scope>NUCLEOTIDE SEQUENCE</scope>
    <source>
        <strain evidence="3">SH051</strain>
    </source>
</reference>
<feature type="transmembrane region" description="Helical" evidence="2">
    <location>
        <begin position="307"/>
        <end position="329"/>
    </location>
</feature>
<organism evidence="3 4">
    <name type="scientific">Brooklawnia propionicigenes</name>
    <dbReference type="NCBI Taxonomy" id="3041175"/>
    <lineage>
        <taxon>Bacteria</taxon>
        <taxon>Bacillati</taxon>
        <taxon>Actinomycetota</taxon>
        <taxon>Actinomycetes</taxon>
        <taxon>Propionibacteriales</taxon>
        <taxon>Propionibacteriaceae</taxon>
        <taxon>Brooklawnia</taxon>
    </lineage>
</organism>
<proteinExistence type="predicted"/>
<feature type="compositionally biased region" description="Low complexity" evidence="1">
    <location>
        <begin position="432"/>
        <end position="441"/>
    </location>
</feature>
<keyword evidence="4" id="KW-1185">Reference proteome</keyword>
<dbReference type="Proteomes" id="UP001431656">
    <property type="component" value="Chromosome"/>
</dbReference>
<feature type="region of interest" description="Disordered" evidence="1">
    <location>
        <begin position="389"/>
        <end position="504"/>
    </location>
</feature>
<dbReference type="AlphaFoldDB" id="A0AAN0K7A5"/>
<feature type="compositionally biased region" description="Pro residues" evidence="1">
    <location>
        <begin position="442"/>
        <end position="459"/>
    </location>
</feature>
<feature type="transmembrane region" description="Helical" evidence="2">
    <location>
        <begin position="150"/>
        <end position="171"/>
    </location>
</feature>
<keyword evidence="2" id="KW-1133">Transmembrane helix</keyword>
<dbReference type="KEGG" id="broo:brsh051_20360"/>
<feature type="region of interest" description="Disordered" evidence="1">
    <location>
        <begin position="523"/>
        <end position="542"/>
    </location>
</feature>
<keyword evidence="2" id="KW-0472">Membrane</keyword>
<accession>A0AAN0K7A5</accession>
<feature type="transmembrane region" description="Helical" evidence="2">
    <location>
        <begin position="74"/>
        <end position="95"/>
    </location>
</feature>
<feature type="compositionally biased region" description="Low complexity" evidence="1">
    <location>
        <begin position="413"/>
        <end position="422"/>
    </location>
</feature>
<feature type="transmembrane region" description="Helical" evidence="2">
    <location>
        <begin position="183"/>
        <end position="206"/>
    </location>
</feature>
<sequence length="542" mass="52776">MFDIGCRVEESAASLATNAIDRLAIAVTETLGDLMGTLATSWVRIQTPILIDGSGSTVRAAGDHAPGADGIETVLGWVMYTAFGIMVLALIAAGVRMGTAHRDASQHVGRIGTVLVATILISAATGITAAVVPATSVQGSAPVAYLQASLYWYMLAVAIVGVIAGAVKMAWQQRAEAGLDVLRSILTLAAVAGAGLSAVALLTGAADQFAVWILDGAMGCSLDEGGTCFSQAMGNLLVQGAGAGPITLPGLLTVILGGLSVLAVIVQIILMIVRSAMLVVLSGMLPISAAATNTAVGSQMFKKTAGWLLGMILYKPAAAVVYATAFMLVGDRSDDPVLSTITGLTLITMALVALPALMSLIVPATSAVASGGGLAGTAAMAAMALPTGAMSAQRRPSGTPAAPTGGTPGPTGPTGVTTHQSGGPAGSGGGTPPSTGASNPGPGSPPPSGPGGNPPPPSGNAPQPGAARPGGPGQHPAAPATGSPPPGAPASTGMPGAGVAHTASGATPVGTVAAAGMTLADGARRGINESMGEEKGPDGAQR</sequence>
<feature type="compositionally biased region" description="Low complexity" evidence="1">
    <location>
        <begin position="389"/>
        <end position="405"/>
    </location>
</feature>
<feature type="transmembrane region" description="Helical" evidence="2">
    <location>
        <begin position="341"/>
        <end position="361"/>
    </location>
</feature>
<evidence type="ECO:0000256" key="1">
    <source>
        <dbReference type="SAM" id="MobiDB-lite"/>
    </source>
</evidence>
<feature type="transmembrane region" description="Helical" evidence="2">
    <location>
        <begin position="367"/>
        <end position="385"/>
    </location>
</feature>